<protein>
    <recommendedName>
        <fullName evidence="6">FAD-binding domain-containing protein</fullName>
    </recommendedName>
</protein>
<sequence length="386" mass="42624">MPVLREVGAGIQLPPNATTLLKDWDILQAVQAHASQPNQAIVRSYRDGNVLSMQDFGPVVEGKYGSPYLLIHRADLHKILLEKAESLGVEIKLSCDISQDDLDVSKPALCLGKAEIHEGDLILGADGERSICREKLLGTLDPLRSTGDLIFRFTVKMDDLKVDADLKGPGDLRNINYWMGPDSHAVSYVMEKSQLLNVILTALQDAGDITQYGVQKADPIELKSKFKGWDPRLERLLSLAGECSKWSLLQSNRNQTWVHPDGAFMLIGDAAHAMPPYLAQGAAQAFEDAAVLGSLFSHVKDREQVPGLLTKFQQIRMSRSMKVLRRSAAMREVFGMPDGIAQQERDAQIAMDPHEGCPIALADPVFQKWLWGYNAIEDANGSRGKE</sequence>
<dbReference type="InterPro" id="IPR036188">
    <property type="entry name" value="FAD/NAD-bd_sf"/>
</dbReference>
<dbReference type="InterPro" id="IPR002938">
    <property type="entry name" value="FAD-bd"/>
</dbReference>
<evidence type="ECO:0000256" key="2">
    <source>
        <dbReference type="ARBA" id="ARBA00022630"/>
    </source>
</evidence>
<evidence type="ECO:0000259" key="6">
    <source>
        <dbReference type="Pfam" id="PF01494"/>
    </source>
</evidence>
<dbReference type="PANTHER" id="PTHR13789">
    <property type="entry name" value="MONOOXYGENASE"/>
    <property type="match status" value="1"/>
</dbReference>
<dbReference type="SUPFAM" id="SSF51905">
    <property type="entry name" value="FAD/NAD(P)-binding domain"/>
    <property type="match status" value="1"/>
</dbReference>
<keyword evidence="8" id="KW-1185">Reference proteome</keyword>
<dbReference type="GO" id="GO:0071949">
    <property type="term" value="F:FAD binding"/>
    <property type="evidence" value="ECO:0007669"/>
    <property type="project" value="InterPro"/>
</dbReference>
<comment type="caution">
    <text evidence="7">The sequence shown here is derived from an EMBL/GenBank/DDBJ whole genome shotgun (WGS) entry which is preliminary data.</text>
</comment>
<dbReference type="InterPro" id="IPR050493">
    <property type="entry name" value="FAD-dep_Monooxygenase_BioMet"/>
</dbReference>
<keyword evidence="3" id="KW-0274">FAD</keyword>
<evidence type="ECO:0000256" key="5">
    <source>
        <dbReference type="ARBA" id="ARBA00023033"/>
    </source>
</evidence>
<dbReference type="GO" id="GO:0004497">
    <property type="term" value="F:monooxygenase activity"/>
    <property type="evidence" value="ECO:0007669"/>
    <property type="project" value="UniProtKB-KW"/>
</dbReference>
<feature type="domain" description="FAD-binding" evidence="6">
    <location>
        <begin position="62"/>
        <end position="327"/>
    </location>
</feature>
<organism evidence="7 8">
    <name type="scientific">Lepraria neglecta</name>
    <dbReference type="NCBI Taxonomy" id="209136"/>
    <lineage>
        <taxon>Eukaryota</taxon>
        <taxon>Fungi</taxon>
        <taxon>Dikarya</taxon>
        <taxon>Ascomycota</taxon>
        <taxon>Pezizomycotina</taxon>
        <taxon>Lecanoromycetes</taxon>
        <taxon>OSLEUM clade</taxon>
        <taxon>Lecanoromycetidae</taxon>
        <taxon>Lecanorales</taxon>
        <taxon>Lecanorineae</taxon>
        <taxon>Stereocaulaceae</taxon>
        <taxon>Lepraria</taxon>
    </lineage>
</organism>
<dbReference type="EMBL" id="JASNWA010000008">
    <property type="protein sequence ID" value="KAK3170801.1"/>
    <property type="molecule type" value="Genomic_DNA"/>
</dbReference>
<gene>
    <name evidence="7" type="ORF">OEA41_002883</name>
</gene>
<evidence type="ECO:0000313" key="8">
    <source>
        <dbReference type="Proteomes" id="UP001276659"/>
    </source>
</evidence>
<proteinExistence type="inferred from homology"/>
<keyword evidence="4" id="KW-0560">Oxidoreductase</keyword>
<keyword evidence="5" id="KW-0503">Monooxygenase</keyword>
<evidence type="ECO:0000256" key="1">
    <source>
        <dbReference type="ARBA" id="ARBA00007992"/>
    </source>
</evidence>
<keyword evidence="2" id="KW-0285">Flavoprotein</keyword>
<dbReference type="Pfam" id="PF01494">
    <property type="entry name" value="FAD_binding_3"/>
    <property type="match status" value="1"/>
</dbReference>
<dbReference type="PRINTS" id="PR00420">
    <property type="entry name" value="RNGMNOXGNASE"/>
</dbReference>
<comment type="similarity">
    <text evidence="1">Belongs to the paxM FAD-dependent monooxygenase family.</text>
</comment>
<dbReference type="SUPFAM" id="SSF54373">
    <property type="entry name" value="FAD-linked reductases, C-terminal domain"/>
    <property type="match status" value="1"/>
</dbReference>
<evidence type="ECO:0000313" key="7">
    <source>
        <dbReference type="EMBL" id="KAK3170801.1"/>
    </source>
</evidence>
<accession>A0AAE0DIH6</accession>
<reference evidence="7" key="1">
    <citation type="submission" date="2022-11" db="EMBL/GenBank/DDBJ databases">
        <title>Chromosomal genome sequence assembly and mating type (MAT) locus characterization of the leprose asexual lichenized fungus Lepraria neglecta (Nyl.) Erichsen.</title>
        <authorList>
            <person name="Allen J.L."/>
            <person name="Pfeffer B."/>
        </authorList>
    </citation>
    <scope>NUCLEOTIDE SEQUENCE</scope>
    <source>
        <strain evidence="7">Allen 5258</strain>
    </source>
</reference>
<evidence type="ECO:0000256" key="3">
    <source>
        <dbReference type="ARBA" id="ARBA00022827"/>
    </source>
</evidence>
<dbReference type="PANTHER" id="PTHR13789:SF238">
    <property type="entry name" value="PUTATIVE (AFU_ORTHOLOGUE AFUA_2G01680)-RELATED"/>
    <property type="match status" value="1"/>
</dbReference>
<evidence type="ECO:0000256" key="4">
    <source>
        <dbReference type="ARBA" id="ARBA00023002"/>
    </source>
</evidence>
<dbReference type="AlphaFoldDB" id="A0AAE0DIH6"/>
<dbReference type="Proteomes" id="UP001276659">
    <property type="component" value="Unassembled WGS sequence"/>
</dbReference>
<name>A0AAE0DIH6_9LECA</name>
<dbReference type="Gene3D" id="3.50.50.60">
    <property type="entry name" value="FAD/NAD(P)-binding domain"/>
    <property type="match status" value="1"/>
</dbReference>